<evidence type="ECO:0000256" key="9">
    <source>
        <dbReference type="HAMAP-Rule" id="MF_00131"/>
    </source>
</evidence>
<dbReference type="AlphaFoldDB" id="A0A150R9P8"/>
<evidence type="ECO:0000256" key="7">
    <source>
        <dbReference type="ARBA" id="ARBA00023239"/>
    </source>
</evidence>
<comment type="caution">
    <text evidence="11">The sequence shown here is derived from an EMBL/GenBank/DDBJ whole genome shotgun (WGS) entry which is preliminary data.</text>
</comment>
<comment type="similarity">
    <text evidence="9 10">Belongs to the TrpA family.</text>
</comment>
<dbReference type="Gene3D" id="3.20.20.70">
    <property type="entry name" value="Aldolase class I"/>
    <property type="match status" value="1"/>
</dbReference>
<dbReference type="InterPro" id="IPR011060">
    <property type="entry name" value="RibuloseP-bd_barrel"/>
</dbReference>
<evidence type="ECO:0000256" key="3">
    <source>
        <dbReference type="ARBA" id="ARBA00011270"/>
    </source>
</evidence>
<evidence type="ECO:0000256" key="10">
    <source>
        <dbReference type="RuleBase" id="RU003662"/>
    </source>
</evidence>
<proteinExistence type="inferred from homology"/>
<evidence type="ECO:0000256" key="8">
    <source>
        <dbReference type="ARBA" id="ARBA00049047"/>
    </source>
</evidence>
<keyword evidence="5 9" id="KW-0822">Tryptophan biosynthesis</keyword>
<dbReference type="GO" id="GO:0004834">
    <property type="term" value="F:tryptophan synthase activity"/>
    <property type="evidence" value="ECO:0007669"/>
    <property type="project" value="UniProtKB-UniRule"/>
</dbReference>
<dbReference type="InterPro" id="IPR013785">
    <property type="entry name" value="Aldolase_TIM"/>
</dbReference>
<evidence type="ECO:0000256" key="2">
    <source>
        <dbReference type="ARBA" id="ARBA00004733"/>
    </source>
</evidence>
<dbReference type="Pfam" id="PF00290">
    <property type="entry name" value="Trp_syntA"/>
    <property type="match status" value="1"/>
</dbReference>
<sequence length="265" mass="27390">MRKLEARFAELSRRGERALIPYVTAGHPSRESLIPLLAALQRAGADAIEVGVPFSDPVADGPVIQKSSHDALANGASLAWLLAEITRARAASVSVPIVLMGYSNPFLAFGLDRLAATAVQAGIDGLIVPDLPADSADPWLDVLGAHGLGVAFIAAPTTSPARLRALGEKGRGFVYCVSLNGVTGVRDRVADGVEALVDRIRSATALPVAVGFGIGTPAHVRQVTRCADGAIVGSAIIRLLDATPAPARLAAVEGFVRELKDATLG</sequence>
<evidence type="ECO:0000256" key="6">
    <source>
        <dbReference type="ARBA" id="ARBA00023141"/>
    </source>
</evidence>
<feature type="active site" description="Proton acceptor" evidence="9">
    <location>
        <position position="49"/>
    </location>
</feature>
<reference evidence="11 12" key="1">
    <citation type="submission" date="2014-02" db="EMBL/GenBank/DDBJ databases">
        <title>The small core and large imbalanced accessory genome model reveals a collaborative survival strategy of Sorangium cellulosum strains in nature.</title>
        <authorList>
            <person name="Han K."/>
            <person name="Peng R."/>
            <person name="Blom J."/>
            <person name="Li Y.-Z."/>
        </authorList>
    </citation>
    <scope>NUCLEOTIDE SEQUENCE [LARGE SCALE GENOMIC DNA]</scope>
    <source>
        <strain evidence="11 12">So0149</strain>
    </source>
</reference>
<evidence type="ECO:0000256" key="4">
    <source>
        <dbReference type="ARBA" id="ARBA00022605"/>
    </source>
</evidence>
<comment type="catalytic activity">
    <reaction evidence="8 9">
        <text>(1S,2R)-1-C-(indol-3-yl)glycerol 3-phosphate + L-serine = D-glyceraldehyde 3-phosphate + L-tryptophan + H2O</text>
        <dbReference type="Rhea" id="RHEA:10532"/>
        <dbReference type="ChEBI" id="CHEBI:15377"/>
        <dbReference type="ChEBI" id="CHEBI:33384"/>
        <dbReference type="ChEBI" id="CHEBI:57912"/>
        <dbReference type="ChEBI" id="CHEBI:58866"/>
        <dbReference type="ChEBI" id="CHEBI:59776"/>
        <dbReference type="EC" id="4.2.1.20"/>
    </reaction>
</comment>
<comment type="pathway">
    <text evidence="2 9">Amino-acid biosynthesis; L-tryptophan biosynthesis; L-tryptophan from chorismate: step 5/5.</text>
</comment>
<gene>
    <name evidence="9" type="primary">trpA</name>
    <name evidence="11" type="ORF">BE18_41425</name>
</gene>
<dbReference type="Proteomes" id="UP000075515">
    <property type="component" value="Unassembled WGS sequence"/>
</dbReference>
<dbReference type="InterPro" id="IPR002028">
    <property type="entry name" value="Trp_synthase_suA"/>
</dbReference>
<dbReference type="PROSITE" id="PS00167">
    <property type="entry name" value="TRP_SYNTHASE_ALPHA"/>
    <property type="match status" value="1"/>
</dbReference>
<dbReference type="NCBIfam" id="TIGR00262">
    <property type="entry name" value="trpA"/>
    <property type="match status" value="1"/>
</dbReference>
<dbReference type="EMBL" id="JEMC01003971">
    <property type="protein sequence ID" value="KYF77034.1"/>
    <property type="molecule type" value="Genomic_DNA"/>
</dbReference>
<dbReference type="FunFam" id="3.20.20.70:FF:000037">
    <property type="entry name" value="Tryptophan synthase alpha chain"/>
    <property type="match status" value="1"/>
</dbReference>
<dbReference type="PANTHER" id="PTHR43406:SF1">
    <property type="entry name" value="TRYPTOPHAN SYNTHASE ALPHA CHAIN, CHLOROPLASTIC"/>
    <property type="match status" value="1"/>
</dbReference>
<organism evidence="11 12">
    <name type="scientific">Sorangium cellulosum</name>
    <name type="common">Polyangium cellulosum</name>
    <dbReference type="NCBI Taxonomy" id="56"/>
    <lineage>
        <taxon>Bacteria</taxon>
        <taxon>Pseudomonadati</taxon>
        <taxon>Myxococcota</taxon>
        <taxon>Polyangia</taxon>
        <taxon>Polyangiales</taxon>
        <taxon>Polyangiaceae</taxon>
        <taxon>Sorangium</taxon>
    </lineage>
</organism>
<evidence type="ECO:0000256" key="1">
    <source>
        <dbReference type="ARBA" id="ARBA00003365"/>
    </source>
</evidence>
<keyword evidence="4 9" id="KW-0028">Amino-acid biosynthesis</keyword>
<evidence type="ECO:0000256" key="5">
    <source>
        <dbReference type="ARBA" id="ARBA00022822"/>
    </source>
</evidence>
<dbReference type="PANTHER" id="PTHR43406">
    <property type="entry name" value="TRYPTOPHAN SYNTHASE, ALPHA CHAIN"/>
    <property type="match status" value="1"/>
</dbReference>
<comment type="function">
    <text evidence="1 9">The alpha subunit is responsible for the aldol cleavage of indoleglycerol phosphate to indole and glyceraldehyde 3-phosphate.</text>
</comment>
<dbReference type="SUPFAM" id="SSF51366">
    <property type="entry name" value="Ribulose-phoshate binding barrel"/>
    <property type="match status" value="1"/>
</dbReference>
<dbReference type="EC" id="4.2.1.20" evidence="9"/>
<evidence type="ECO:0000313" key="12">
    <source>
        <dbReference type="Proteomes" id="UP000075515"/>
    </source>
</evidence>
<dbReference type="UniPathway" id="UPA00035">
    <property type="reaction ID" value="UER00044"/>
</dbReference>
<evidence type="ECO:0000313" key="11">
    <source>
        <dbReference type="EMBL" id="KYF77034.1"/>
    </source>
</evidence>
<dbReference type="CDD" id="cd04724">
    <property type="entry name" value="Tryptophan_synthase_alpha"/>
    <property type="match status" value="1"/>
</dbReference>
<name>A0A150R9P8_SORCE</name>
<dbReference type="HAMAP" id="MF_00131">
    <property type="entry name" value="Trp_synth_alpha"/>
    <property type="match status" value="1"/>
</dbReference>
<keyword evidence="6 9" id="KW-0057">Aromatic amino acid biosynthesis</keyword>
<feature type="active site" description="Proton acceptor" evidence="9">
    <location>
        <position position="60"/>
    </location>
</feature>
<accession>A0A150R9P8</accession>
<keyword evidence="7 9" id="KW-0456">Lyase</keyword>
<protein>
    <recommendedName>
        <fullName evidence="9">Tryptophan synthase alpha chain</fullName>
        <ecNumber evidence="9">4.2.1.20</ecNumber>
    </recommendedName>
</protein>
<comment type="subunit">
    <text evidence="3 9">Tetramer of two alpha and two beta chains.</text>
</comment>
<dbReference type="GO" id="GO:0005829">
    <property type="term" value="C:cytosol"/>
    <property type="evidence" value="ECO:0007669"/>
    <property type="project" value="TreeGrafter"/>
</dbReference>
<dbReference type="InterPro" id="IPR018204">
    <property type="entry name" value="Trp_synthase_alpha_AS"/>
</dbReference>